<name>A0AAE1XII7_9LAMI</name>
<dbReference type="InterPro" id="IPR046427">
    <property type="entry name" value="Legumain_prodom_sf"/>
</dbReference>
<evidence type="ECO:0000259" key="2">
    <source>
        <dbReference type="Pfam" id="PF20985"/>
    </source>
</evidence>
<sequence>MTNSDSHNLQTETLKQQYQMVKNRTASEDPDLSSHVMQYGDLKLNAETLSVYMCTGPNNDNHTTMYDNSPSPPSGAVNQRDADVLHFWHKFRNAPEGSAKKFEAQKQLAVAMAQRTYVDSSIQLIGKLLFGIEKGPQVLNSVRPAGRPLVDDWDCLKSMVSTFETHCGSLSQYGKKHMRSIANICNAGVKEEQMAEASAQACTTSRPFLGALSTTASVLNTPGS</sequence>
<dbReference type="PANTHER" id="PTHR12000:SF50">
    <property type="entry name" value="VACUOLAR-PROCESSING ENZYME GAMMA-ISOZYME"/>
    <property type="match status" value="1"/>
</dbReference>
<feature type="domain" description="Legumain prodomain" evidence="2">
    <location>
        <begin position="106"/>
        <end position="202"/>
    </location>
</feature>
<comment type="similarity">
    <text evidence="1">Belongs to the peptidase C13 family.</text>
</comment>
<reference evidence="3" key="2">
    <citation type="journal article" date="2024" name="Plant">
        <title>Genomic evolution and insights into agronomic trait innovations of Sesamum species.</title>
        <authorList>
            <person name="Miao H."/>
            <person name="Wang L."/>
            <person name="Qu L."/>
            <person name="Liu H."/>
            <person name="Sun Y."/>
            <person name="Le M."/>
            <person name="Wang Q."/>
            <person name="Wei S."/>
            <person name="Zheng Y."/>
            <person name="Lin W."/>
            <person name="Duan Y."/>
            <person name="Cao H."/>
            <person name="Xiong S."/>
            <person name="Wang X."/>
            <person name="Wei L."/>
            <person name="Li C."/>
            <person name="Ma Q."/>
            <person name="Ju M."/>
            <person name="Zhao R."/>
            <person name="Li G."/>
            <person name="Mu C."/>
            <person name="Tian Q."/>
            <person name="Mei H."/>
            <person name="Zhang T."/>
            <person name="Gao T."/>
            <person name="Zhang H."/>
        </authorList>
    </citation>
    <scope>NUCLEOTIDE SEQUENCE</scope>
    <source>
        <strain evidence="3">3651</strain>
    </source>
</reference>
<evidence type="ECO:0000256" key="1">
    <source>
        <dbReference type="ARBA" id="ARBA00009941"/>
    </source>
</evidence>
<dbReference type="GO" id="GO:0051603">
    <property type="term" value="P:proteolysis involved in protein catabolic process"/>
    <property type="evidence" value="ECO:0007669"/>
    <property type="project" value="TreeGrafter"/>
</dbReference>
<keyword evidence="4" id="KW-1185">Reference proteome</keyword>
<dbReference type="FunFam" id="1.10.132.130:FF:000001">
    <property type="entry name" value="Vacuolar-processing enzyme beta-isozyme"/>
    <property type="match status" value="1"/>
</dbReference>
<dbReference type="Pfam" id="PF01650">
    <property type="entry name" value="Peptidase_C13"/>
    <property type="match status" value="1"/>
</dbReference>
<dbReference type="Proteomes" id="UP001293254">
    <property type="component" value="Unassembled WGS sequence"/>
</dbReference>
<dbReference type="Gene3D" id="1.10.132.130">
    <property type="match status" value="1"/>
</dbReference>
<dbReference type="CDD" id="cd21115">
    <property type="entry name" value="legumain_C"/>
    <property type="match status" value="1"/>
</dbReference>
<dbReference type="GO" id="GO:0005773">
    <property type="term" value="C:vacuole"/>
    <property type="evidence" value="ECO:0007669"/>
    <property type="project" value="GOC"/>
</dbReference>
<dbReference type="GO" id="GO:0004197">
    <property type="term" value="F:cysteine-type endopeptidase activity"/>
    <property type="evidence" value="ECO:0007669"/>
    <property type="project" value="TreeGrafter"/>
</dbReference>
<reference evidence="3" key="1">
    <citation type="submission" date="2020-06" db="EMBL/GenBank/DDBJ databases">
        <authorList>
            <person name="Li T."/>
            <person name="Hu X."/>
            <person name="Zhang T."/>
            <person name="Song X."/>
            <person name="Zhang H."/>
            <person name="Dai N."/>
            <person name="Sheng W."/>
            <person name="Hou X."/>
            <person name="Wei L."/>
        </authorList>
    </citation>
    <scope>NUCLEOTIDE SEQUENCE</scope>
    <source>
        <strain evidence="3">3651</strain>
        <tissue evidence="3">Leaf</tissue>
    </source>
</reference>
<dbReference type="AlphaFoldDB" id="A0AAE1XII7"/>
<comment type="caution">
    <text evidence="3">The sequence shown here is derived from an EMBL/GenBank/DDBJ whole genome shotgun (WGS) entry which is preliminary data.</text>
</comment>
<dbReference type="EMBL" id="JACGWO010000013">
    <property type="protein sequence ID" value="KAK4412585.1"/>
    <property type="molecule type" value="Genomic_DNA"/>
</dbReference>
<protein>
    <submittedName>
        <fullName evidence="3">Vacuolar-processing enzyme</fullName>
    </submittedName>
</protein>
<gene>
    <name evidence="3" type="ORF">Salat_2905600</name>
</gene>
<dbReference type="Pfam" id="PF20985">
    <property type="entry name" value="Legum_prodom"/>
    <property type="match status" value="1"/>
</dbReference>
<evidence type="ECO:0000313" key="3">
    <source>
        <dbReference type="EMBL" id="KAK4412585.1"/>
    </source>
</evidence>
<dbReference type="InterPro" id="IPR001096">
    <property type="entry name" value="Peptidase_C13"/>
</dbReference>
<organism evidence="3 4">
    <name type="scientific">Sesamum alatum</name>
    <dbReference type="NCBI Taxonomy" id="300844"/>
    <lineage>
        <taxon>Eukaryota</taxon>
        <taxon>Viridiplantae</taxon>
        <taxon>Streptophyta</taxon>
        <taxon>Embryophyta</taxon>
        <taxon>Tracheophyta</taxon>
        <taxon>Spermatophyta</taxon>
        <taxon>Magnoliopsida</taxon>
        <taxon>eudicotyledons</taxon>
        <taxon>Gunneridae</taxon>
        <taxon>Pentapetalae</taxon>
        <taxon>asterids</taxon>
        <taxon>lamiids</taxon>
        <taxon>Lamiales</taxon>
        <taxon>Pedaliaceae</taxon>
        <taxon>Sesamum</taxon>
    </lineage>
</organism>
<proteinExistence type="inferred from homology"/>
<dbReference type="PANTHER" id="PTHR12000">
    <property type="entry name" value="HEMOGLOBINASE FAMILY MEMBER"/>
    <property type="match status" value="1"/>
</dbReference>
<dbReference type="InterPro" id="IPR048501">
    <property type="entry name" value="Legum_prodom"/>
</dbReference>
<dbReference type="GO" id="GO:0006624">
    <property type="term" value="P:vacuolar protein processing"/>
    <property type="evidence" value="ECO:0007669"/>
    <property type="project" value="TreeGrafter"/>
</dbReference>
<dbReference type="Gene3D" id="3.40.50.1460">
    <property type="match status" value="1"/>
</dbReference>
<evidence type="ECO:0000313" key="4">
    <source>
        <dbReference type="Proteomes" id="UP001293254"/>
    </source>
</evidence>
<accession>A0AAE1XII7</accession>